<accession>A0A9Q0M0F2</accession>
<organism evidence="3 4">
    <name type="scientific">Blomia tropicalis</name>
    <name type="common">Mite</name>
    <dbReference type="NCBI Taxonomy" id="40697"/>
    <lineage>
        <taxon>Eukaryota</taxon>
        <taxon>Metazoa</taxon>
        <taxon>Ecdysozoa</taxon>
        <taxon>Arthropoda</taxon>
        <taxon>Chelicerata</taxon>
        <taxon>Arachnida</taxon>
        <taxon>Acari</taxon>
        <taxon>Acariformes</taxon>
        <taxon>Sarcoptiformes</taxon>
        <taxon>Astigmata</taxon>
        <taxon>Glycyphagoidea</taxon>
        <taxon>Echimyopodidae</taxon>
        <taxon>Blomia</taxon>
    </lineage>
</organism>
<feature type="compositionally biased region" description="Polar residues" evidence="1">
    <location>
        <begin position="1324"/>
        <end position="1346"/>
    </location>
</feature>
<feature type="region of interest" description="Disordered" evidence="1">
    <location>
        <begin position="707"/>
        <end position="730"/>
    </location>
</feature>
<evidence type="ECO:0000313" key="3">
    <source>
        <dbReference type="EMBL" id="KAJ6215652.1"/>
    </source>
</evidence>
<dbReference type="PANTHER" id="PTHR13251">
    <property type="entry name" value="EPILEPSY HOLOPROSENCEPHALY CANDIDATE 1/TMEM1"/>
    <property type="match status" value="1"/>
</dbReference>
<feature type="compositionally biased region" description="Low complexity" evidence="1">
    <location>
        <begin position="2298"/>
        <end position="2308"/>
    </location>
</feature>
<feature type="compositionally biased region" description="Low complexity" evidence="1">
    <location>
        <begin position="179"/>
        <end position="191"/>
    </location>
</feature>
<feature type="region of interest" description="Disordered" evidence="1">
    <location>
        <begin position="370"/>
        <end position="432"/>
    </location>
</feature>
<feature type="compositionally biased region" description="Low complexity" evidence="1">
    <location>
        <begin position="147"/>
        <end position="167"/>
    </location>
</feature>
<dbReference type="GO" id="GO:0005829">
    <property type="term" value="C:cytosol"/>
    <property type="evidence" value="ECO:0007669"/>
    <property type="project" value="GOC"/>
</dbReference>
<feature type="compositionally biased region" description="Polar residues" evidence="1">
    <location>
        <begin position="168"/>
        <end position="178"/>
    </location>
</feature>
<evidence type="ECO:0000313" key="4">
    <source>
        <dbReference type="Proteomes" id="UP001142055"/>
    </source>
</evidence>
<feature type="domain" description="TRAPPC10/Trs130 N-terminal" evidence="2">
    <location>
        <begin position="580"/>
        <end position="685"/>
    </location>
</feature>
<evidence type="ECO:0000256" key="1">
    <source>
        <dbReference type="SAM" id="MobiDB-lite"/>
    </source>
</evidence>
<dbReference type="GO" id="GO:0034498">
    <property type="term" value="P:early endosome to Golgi transport"/>
    <property type="evidence" value="ECO:0007669"/>
    <property type="project" value="TreeGrafter"/>
</dbReference>
<comment type="caution">
    <text evidence="3">The sequence shown here is derived from an EMBL/GenBank/DDBJ whole genome shotgun (WGS) entry which is preliminary data.</text>
</comment>
<dbReference type="GO" id="GO:1990071">
    <property type="term" value="C:TRAPPII protein complex"/>
    <property type="evidence" value="ECO:0007669"/>
    <property type="project" value="InterPro"/>
</dbReference>
<protein>
    <recommendedName>
        <fullName evidence="2">TRAPPC10/Trs130 N-terminal domain-containing protein</fullName>
    </recommendedName>
</protein>
<dbReference type="GO" id="GO:0006891">
    <property type="term" value="P:intra-Golgi vesicle-mediated transport"/>
    <property type="evidence" value="ECO:0007669"/>
    <property type="project" value="TreeGrafter"/>
</dbReference>
<feature type="region of interest" description="Disordered" evidence="1">
    <location>
        <begin position="293"/>
        <end position="312"/>
    </location>
</feature>
<feature type="region of interest" description="Disordered" evidence="1">
    <location>
        <begin position="2183"/>
        <end position="2209"/>
    </location>
</feature>
<dbReference type="InterPro" id="IPR056913">
    <property type="entry name" value="TRAPPC10/Trs130_N"/>
</dbReference>
<reference evidence="3" key="1">
    <citation type="submission" date="2022-12" db="EMBL/GenBank/DDBJ databases">
        <title>Genome assemblies of Blomia tropicalis.</title>
        <authorList>
            <person name="Cui Y."/>
        </authorList>
    </citation>
    <scope>NUCLEOTIDE SEQUENCE</scope>
    <source>
        <tissue evidence="3">Adult mites</tissue>
    </source>
</reference>
<feature type="region of interest" description="Disordered" evidence="1">
    <location>
        <begin position="2132"/>
        <end position="2159"/>
    </location>
</feature>
<feature type="region of interest" description="Disordered" evidence="1">
    <location>
        <begin position="2289"/>
        <end position="2308"/>
    </location>
</feature>
<feature type="compositionally biased region" description="Polar residues" evidence="1">
    <location>
        <begin position="413"/>
        <end position="432"/>
    </location>
</feature>
<dbReference type="OMA" id="HKCERYS"/>
<dbReference type="EMBL" id="JAPWDV010000004">
    <property type="protein sequence ID" value="KAJ6215652.1"/>
    <property type="molecule type" value="Genomic_DNA"/>
</dbReference>
<feature type="region of interest" description="Disordered" evidence="1">
    <location>
        <begin position="553"/>
        <end position="574"/>
    </location>
</feature>
<feature type="region of interest" description="Disordered" evidence="1">
    <location>
        <begin position="328"/>
        <end position="354"/>
    </location>
</feature>
<dbReference type="PANTHER" id="PTHR13251:SF3">
    <property type="entry name" value="TRAFFICKING PROTEIN PARTICLE COMPLEX SUBUNIT 10"/>
    <property type="match status" value="1"/>
</dbReference>
<evidence type="ECO:0000259" key="2">
    <source>
        <dbReference type="Pfam" id="PF23036"/>
    </source>
</evidence>
<dbReference type="Proteomes" id="UP001142055">
    <property type="component" value="Chromosome 4"/>
</dbReference>
<feature type="compositionally biased region" description="Low complexity" evidence="1">
    <location>
        <begin position="381"/>
        <end position="412"/>
    </location>
</feature>
<sequence>MTTNKDSNNVGSMLATNLNPIRNVNENPIITVSGDLSEFVLSNQRTQQSLSSRIVADFGRESIDWHRSYHDNPVPVYLDTNLVALDERIHLHNEQFLQSLSSKRSNRLTTTAISNSSASGTNNILATSSVKRNHSFNVIRRSNNQTSNSGQQPHSSSSLISNNNHNQPNEFTNISISGNTHSTNIENNNNNSNILHKETFEEQQINQQAIRSLAQRYNRSNQLGTSGSAILLHSYWIDASARDLESYHQTIREPLLDWFSRILIDAASNCRLGLSTDFQLNCTIVAVIGKRPNRGVDPQSTNLGSSPGISSKNSEQVLSLERLIADTSNASINNNGNHSSRPGTPTRSIGTFSSPLKQSSLSVFKQTFTGGGGSGNKFRSNKSSNQQQQQQQNSLNSALSSSLTSLNSGSSSPDASKNQANHHYQTNNHNSSLYSASSTNQLIITAPIPPLTIAQLLEQIRNDLSVAFQLFQQKQFTSGNFDSGIPPNVSTIVSMLHDSMIVFDYGTIDNESSITKTSNNNVTKASSFSIGGSGSNSGSVRIMTPSMMMMSSPAKVKGGHHHHHSPLTNSNSLSSTSNMDFTTLPINSYQQLIQRLRSMSLESYTRILDALERLIRRQRELRANVSDWDFFAFFILQEEAAFIYETLGLYNRSLIQYDELDALFSQSILNANAAGSFGRPAWLQRRLIDPNDDYDYEDFIDDTDLDELNNHHHHRNSRNSIEYGMKRTPKRQRYRSSTNSSLYSSWNGLCLCNPESINQLRCKIIQCTLHSPNSMEFDHSNDPFVDESTESMIGSSGPQSIMTDESKDLFADPLGVMGTNNTNYGARFSSTSSAPSSTYGLISLIDFRNYLFARQCHLLCLLNKPWELASRALPFLQTCVTELKLLEISIAPGGIACWVFTSVLEILHKCERYSDSSQLESYSYHTVGLWSYARDMLAELGTLCNLMPGSIDMKLNSSAHLHRMVELIAGMGADPHLNTSDGGSAQERLKDALSSSESFLKNYLEVTELTMGTYKHIGHIRSARLIGKELSELYLKLNKPQQALPFLLDLYNLFQAEQWPMLRIDASKLLAQCLEALYFSAYSNDDNNNNDNDCSENENDNESDESTFNLEATCRSAFRTYLQLLIDCTIDQRYIDAIHRLLDHYESNGLNLIEIAEKLNYSNMIDDYVRNRFRLELPMLVVHNIYSDLFYDPCSTYTSNGSLNRSTTNMIENLNPSSMNHSSPTPTPTPQIHCMGNYSINEHFLRIESIDIQALAVTPNGVHHQQMISSSSTSDRSFIAGSRLGMRLSLWSTLSVELTIDDLMVTIDTSNEMLFQTTERKRSTASMSSNGATAGSLSNHTSSSENIDCDPPNQHHHHHRHCECEQQVDYQNIHMESFYGINGAGTICRNANQLLNRQTSTSNSRLHLTNGNNQHLNQNYFDTPSKLKLLPQLPVSLLNQRLSDDQNNFRHYRFISAKCRFELERKSQSNVINLSPGLNEFELFFDSPHQFNHLQANQLTSTSANTITSNRQINQQWFQLDQLVIQCHFRSSSISSTKTFAIVDDFPKCSVMSSSTNFRLVKCLPTVELIPITESVDDNSCETKTQQQQLNNITSLLIGNDQLVQLRLNSGTDYLPKGLKCFIRIAPVNSMGNSHSSNEHHHYPTMDPLVNGFDYRLVQVNLYPHTISKNQTGIANKKDESILYFYLDRQIDPFETYEIMLRLRSSFARAQNGLINQWTMANPSTISGLNGTSATINSMSIKPPIGSNSREFSLIVSWTQLDQSSQLSVATNTTSTISAGCHFTIHQPYHLYTKMHTCGRRKLLEVTIRGANELERSNCNAICIVSRPKINTFISSIQFRPMTNADNEQQQKVLIKANCEHHFVWSLEQTNNKANNNTNLLKRFNLSLQYDCESLSSTSSLTNEVNYDIRLSSSYSTKYIIRESIEPLPCFGMGTSSIGLLSYNSRSSSELVRVGSSCLLRIIIEHVKNDEIESNDSNEDEELIMYELVYDSDLWSLVQSYRSSTFVQQSSESSLPSINSSSIGYESLNMINNNSNNVPSQSTIIGGSMISNDCGYQSIGDGTIGSNSGPESIRSTASSTTIDFNIPAKVIRLNGQSDPTYEAYFEMMPLVDGSIPFPLIRLSRYVPIVSKQQQNGNDSNSSPTITTTTATTTTSKQSTMIESLSAKLSENLSLSKTSWTSKLLPKNSSTSSKNQQQQQQLNDQQTLKSTPGRLVAFEPGQVYNYNRTSQIYVLPQLNMVAPLSSLDSSVVVNTATNTFIATNSSANSGHSSQMIDSVTAASSSSLNVNTNDNALNQSSSSSSIITSS</sequence>
<feature type="compositionally biased region" description="Polar residues" evidence="1">
    <location>
        <begin position="298"/>
        <end position="312"/>
    </location>
</feature>
<dbReference type="Pfam" id="PF23036">
    <property type="entry name" value="TRAPPC10_1st"/>
    <property type="match status" value="2"/>
</dbReference>
<feature type="domain" description="TRAPPC10/Trs130 N-terminal" evidence="2">
    <location>
        <begin position="842"/>
        <end position="869"/>
    </location>
</feature>
<proteinExistence type="predicted"/>
<keyword evidence="4" id="KW-1185">Reference proteome</keyword>
<gene>
    <name evidence="3" type="ORF">RDWZM_010152</name>
</gene>
<name>A0A9Q0M0F2_BLOTA</name>
<dbReference type="InterPro" id="IPR045126">
    <property type="entry name" value="TRAPPC10/Trs130"/>
</dbReference>
<feature type="region of interest" description="Disordered" evidence="1">
    <location>
        <begin position="1318"/>
        <end position="1357"/>
    </location>
</feature>
<feature type="region of interest" description="Disordered" evidence="1">
    <location>
        <begin position="142"/>
        <end position="191"/>
    </location>
</feature>
<feature type="compositionally biased region" description="Low complexity" evidence="1">
    <location>
        <begin position="2139"/>
        <end position="2159"/>
    </location>
</feature>